<dbReference type="FunFam" id="4.10.1250.10:FF:000001">
    <property type="entry name" value="Aminomethyltransferase"/>
    <property type="match status" value="1"/>
</dbReference>
<dbReference type="Gene3D" id="2.40.30.110">
    <property type="entry name" value="Aminomethyltransferase beta-barrel domains"/>
    <property type="match status" value="1"/>
</dbReference>
<dbReference type="GO" id="GO:0019464">
    <property type="term" value="P:glycine decarboxylation via glycine cleavage system"/>
    <property type="evidence" value="ECO:0007669"/>
    <property type="project" value="UniProtKB-UniRule"/>
</dbReference>
<gene>
    <name evidence="7 11" type="primary">gcvT</name>
    <name evidence="11" type="ORF">IAA84_01455</name>
</gene>
<evidence type="ECO:0000256" key="6">
    <source>
        <dbReference type="ARBA" id="ARBA00047665"/>
    </source>
</evidence>
<evidence type="ECO:0000256" key="5">
    <source>
        <dbReference type="ARBA" id="ARBA00031395"/>
    </source>
</evidence>
<evidence type="ECO:0000256" key="2">
    <source>
        <dbReference type="ARBA" id="ARBA00012616"/>
    </source>
</evidence>
<name>A0A9D1K689_9FIRM</name>
<comment type="caution">
    <text evidence="11">The sequence shown here is derived from an EMBL/GenBank/DDBJ whole genome shotgun (WGS) entry which is preliminary data.</text>
</comment>
<sequence length="361" mass="38616">MKHTPLYEEHVALGGRMVDFGGWALPTQYDSILKEHAHVREAAGLFDVSHMGEIAVTGAGAKEFVHSILTNDVLQAQNGQAVYGILCYENGCAVDDLIAYVQSDSKILLVVNAANDDKDFAYIQSLCPPGIQLEHASARLGQLALQGPKAQEALAPLTNADLASLKSFHFLDGEEVAGIPCCISRTGYTGEDGFELYCAWNDTPALWRALLQVEGVKPIGLGARDTLRFEAKLPLYGHELREDVTPLEAGLSFFVKLDHDFVGRDALAAQKAAGLTRRLCEVELKGRGIPRAGMVAAANGAGIGHVTSGGVAPTLNRPLALAMLDAAFSAPGTQVDLIIRDKPVPAVVGKGMFYKRKKGQE</sequence>
<protein>
    <recommendedName>
        <fullName evidence="2 7">Aminomethyltransferase</fullName>
        <ecNumber evidence="2 7">2.1.2.10</ecNumber>
    </recommendedName>
    <alternativeName>
        <fullName evidence="5 7">Glycine cleavage system T protein</fullName>
    </alternativeName>
</protein>
<reference evidence="11" key="2">
    <citation type="journal article" date="2021" name="PeerJ">
        <title>Extensive microbial diversity within the chicken gut microbiome revealed by metagenomics and culture.</title>
        <authorList>
            <person name="Gilroy R."/>
            <person name="Ravi A."/>
            <person name="Getino M."/>
            <person name="Pursley I."/>
            <person name="Horton D.L."/>
            <person name="Alikhan N.F."/>
            <person name="Baker D."/>
            <person name="Gharbi K."/>
            <person name="Hall N."/>
            <person name="Watson M."/>
            <person name="Adriaenssens E.M."/>
            <person name="Foster-Nyarko E."/>
            <person name="Jarju S."/>
            <person name="Secka A."/>
            <person name="Antonio M."/>
            <person name="Oren A."/>
            <person name="Chaudhuri R.R."/>
            <person name="La Ragione R."/>
            <person name="Hildebrand F."/>
            <person name="Pallen M.J."/>
        </authorList>
    </citation>
    <scope>NUCLEOTIDE SEQUENCE</scope>
    <source>
        <strain evidence="11">13766</strain>
    </source>
</reference>
<dbReference type="GO" id="GO:0005829">
    <property type="term" value="C:cytosol"/>
    <property type="evidence" value="ECO:0007669"/>
    <property type="project" value="TreeGrafter"/>
</dbReference>
<dbReference type="AlphaFoldDB" id="A0A9D1K689"/>
<dbReference type="InterPro" id="IPR022903">
    <property type="entry name" value="GcvT_bac"/>
</dbReference>
<feature type="binding site" evidence="8">
    <location>
        <position position="195"/>
    </location>
    <ligand>
        <name>substrate</name>
    </ligand>
</feature>
<evidence type="ECO:0000256" key="3">
    <source>
        <dbReference type="ARBA" id="ARBA00022576"/>
    </source>
</evidence>
<dbReference type="InterPro" id="IPR028896">
    <property type="entry name" value="GcvT/YgfZ/DmdA"/>
</dbReference>
<dbReference type="InterPro" id="IPR027266">
    <property type="entry name" value="TrmE/GcvT-like"/>
</dbReference>
<reference evidence="11" key="1">
    <citation type="submission" date="2020-10" db="EMBL/GenBank/DDBJ databases">
        <authorList>
            <person name="Gilroy R."/>
        </authorList>
    </citation>
    <scope>NUCLEOTIDE SEQUENCE</scope>
    <source>
        <strain evidence="11">13766</strain>
    </source>
</reference>
<comment type="catalytic activity">
    <reaction evidence="6 7">
        <text>N(6)-[(R)-S(8)-aminomethyldihydrolipoyl]-L-lysyl-[protein] + (6S)-5,6,7,8-tetrahydrofolate = N(6)-[(R)-dihydrolipoyl]-L-lysyl-[protein] + (6R)-5,10-methylene-5,6,7,8-tetrahydrofolate + NH4(+)</text>
        <dbReference type="Rhea" id="RHEA:16945"/>
        <dbReference type="Rhea" id="RHEA-COMP:10475"/>
        <dbReference type="Rhea" id="RHEA-COMP:10492"/>
        <dbReference type="ChEBI" id="CHEBI:15636"/>
        <dbReference type="ChEBI" id="CHEBI:28938"/>
        <dbReference type="ChEBI" id="CHEBI:57453"/>
        <dbReference type="ChEBI" id="CHEBI:83100"/>
        <dbReference type="ChEBI" id="CHEBI:83143"/>
        <dbReference type="EC" id="2.1.2.10"/>
    </reaction>
</comment>
<dbReference type="GO" id="GO:0008483">
    <property type="term" value="F:transaminase activity"/>
    <property type="evidence" value="ECO:0007669"/>
    <property type="project" value="UniProtKB-KW"/>
</dbReference>
<dbReference type="HAMAP" id="MF_00259">
    <property type="entry name" value="GcvT"/>
    <property type="match status" value="1"/>
</dbReference>
<dbReference type="Pfam" id="PF01571">
    <property type="entry name" value="GCV_T"/>
    <property type="match status" value="1"/>
</dbReference>
<organism evidence="11 12">
    <name type="scientific">Candidatus Alectryocaccomicrobium excrementavium</name>
    <dbReference type="NCBI Taxonomy" id="2840668"/>
    <lineage>
        <taxon>Bacteria</taxon>
        <taxon>Bacillati</taxon>
        <taxon>Bacillota</taxon>
        <taxon>Clostridia</taxon>
        <taxon>Candidatus Alectryocaccomicrobium</taxon>
    </lineage>
</organism>
<dbReference type="SUPFAM" id="SSF103025">
    <property type="entry name" value="Folate-binding domain"/>
    <property type="match status" value="1"/>
</dbReference>
<dbReference type="PANTHER" id="PTHR43757">
    <property type="entry name" value="AMINOMETHYLTRANSFERASE"/>
    <property type="match status" value="1"/>
</dbReference>
<proteinExistence type="inferred from homology"/>
<evidence type="ECO:0000256" key="4">
    <source>
        <dbReference type="ARBA" id="ARBA00022679"/>
    </source>
</evidence>
<evidence type="ECO:0000256" key="8">
    <source>
        <dbReference type="PIRSR" id="PIRSR006487-1"/>
    </source>
</evidence>
<evidence type="ECO:0000313" key="12">
    <source>
        <dbReference type="Proteomes" id="UP000824140"/>
    </source>
</evidence>
<evidence type="ECO:0000313" key="11">
    <source>
        <dbReference type="EMBL" id="HIS91663.1"/>
    </source>
</evidence>
<dbReference type="PIRSF" id="PIRSF006487">
    <property type="entry name" value="GcvT"/>
    <property type="match status" value="1"/>
</dbReference>
<dbReference type="NCBIfam" id="TIGR00528">
    <property type="entry name" value="gcvT"/>
    <property type="match status" value="1"/>
</dbReference>
<dbReference type="InterPro" id="IPR006222">
    <property type="entry name" value="GCVT_N"/>
</dbReference>
<keyword evidence="3 7" id="KW-0032">Aminotransferase</keyword>
<dbReference type="NCBIfam" id="NF001567">
    <property type="entry name" value="PRK00389.1"/>
    <property type="match status" value="1"/>
</dbReference>
<comment type="function">
    <text evidence="7">The glycine cleavage system catalyzes the degradation of glycine.</text>
</comment>
<dbReference type="GO" id="GO:0005960">
    <property type="term" value="C:glycine cleavage complex"/>
    <property type="evidence" value="ECO:0007669"/>
    <property type="project" value="InterPro"/>
</dbReference>
<dbReference type="InterPro" id="IPR013977">
    <property type="entry name" value="GcvT_C"/>
</dbReference>
<evidence type="ECO:0000256" key="1">
    <source>
        <dbReference type="ARBA" id="ARBA00008609"/>
    </source>
</evidence>
<dbReference type="EC" id="2.1.2.10" evidence="2 7"/>
<dbReference type="PANTHER" id="PTHR43757:SF2">
    <property type="entry name" value="AMINOMETHYLTRANSFERASE, MITOCHONDRIAL"/>
    <property type="match status" value="1"/>
</dbReference>
<feature type="domain" description="GCVT N-terminal" evidence="9">
    <location>
        <begin position="6"/>
        <end position="258"/>
    </location>
</feature>
<evidence type="ECO:0000256" key="7">
    <source>
        <dbReference type="HAMAP-Rule" id="MF_00259"/>
    </source>
</evidence>
<dbReference type="Proteomes" id="UP000824140">
    <property type="component" value="Unassembled WGS sequence"/>
</dbReference>
<evidence type="ECO:0000259" key="9">
    <source>
        <dbReference type="Pfam" id="PF01571"/>
    </source>
</evidence>
<dbReference type="Gene3D" id="3.30.1360.120">
    <property type="entry name" value="Probable tRNA modification gtpase trme, domain 1"/>
    <property type="match status" value="1"/>
</dbReference>
<comment type="subunit">
    <text evidence="7">The glycine cleavage system is composed of four proteins: P, T, L and H.</text>
</comment>
<dbReference type="InterPro" id="IPR006223">
    <property type="entry name" value="GcvT"/>
</dbReference>
<feature type="domain" description="Aminomethyltransferase C-terminal" evidence="10">
    <location>
        <begin position="277"/>
        <end position="355"/>
    </location>
</feature>
<dbReference type="SUPFAM" id="SSF101790">
    <property type="entry name" value="Aminomethyltransferase beta-barrel domain"/>
    <property type="match status" value="1"/>
</dbReference>
<keyword evidence="4 7" id="KW-0808">Transferase</keyword>
<dbReference type="InterPro" id="IPR029043">
    <property type="entry name" value="GcvT/YgfZ_C"/>
</dbReference>
<dbReference type="Pfam" id="PF08669">
    <property type="entry name" value="GCV_T_C"/>
    <property type="match status" value="1"/>
</dbReference>
<dbReference type="Gene3D" id="4.10.1250.10">
    <property type="entry name" value="Aminomethyltransferase fragment"/>
    <property type="match status" value="1"/>
</dbReference>
<accession>A0A9D1K689</accession>
<evidence type="ECO:0000259" key="10">
    <source>
        <dbReference type="Pfam" id="PF08669"/>
    </source>
</evidence>
<comment type="similarity">
    <text evidence="1 7">Belongs to the GcvT family.</text>
</comment>
<dbReference type="Gene3D" id="3.30.70.1400">
    <property type="entry name" value="Aminomethyltransferase beta-barrel domains"/>
    <property type="match status" value="1"/>
</dbReference>
<dbReference type="EMBL" id="DVJN01000028">
    <property type="protein sequence ID" value="HIS91663.1"/>
    <property type="molecule type" value="Genomic_DNA"/>
</dbReference>
<dbReference type="GO" id="GO:0004047">
    <property type="term" value="F:aminomethyltransferase activity"/>
    <property type="evidence" value="ECO:0007669"/>
    <property type="project" value="UniProtKB-UniRule"/>
</dbReference>